<dbReference type="GO" id="GO:0051787">
    <property type="term" value="F:misfolded protein binding"/>
    <property type="evidence" value="ECO:0007669"/>
    <property type="project" value="TreeGrafter"/>
</dbReference>
<dbReference type="InterPro" id="IPR019734">
    <property type="entry name" value="TPR_rpt"/>
</dbReference>
<dbReference type="InterPro" id="IPR051727">
    <property type="entry name" value="DnaJ_C3_Co-chaperones"/>
</dbReference>
<proteinExistence type="predicted"/>
<evidence type="ECO:0000256" key="1">
    <source>
        <dbReference type="PROSITE-ProRule" id="PRU00339"/>
    </source>
</evidence>
<reference evidence="3" key="1">
    <citation type="submission" date="2018-11" db="EMBL/GenBank/DDBJ databases">
        <title>Henneguya salminicola genome and transcriptome.</title>
        <authorList>
            <person name="Yahalomi D."/>
            <person name="Atkinson S.D."/>
            <person name="Neuhof M."/>
            <person name="Chang E.S."/>
            <person name="Philippe H."/>
            <person name="Cartwright P."/>
            <person name="Bartholomew J.L."/>
            <person name="Huchon D."/>
        </authorList>
    </citation>
    <scope>NUCLEOTIDE SEQUENCE</scope>
    <source>
        <strain evidence="3">Hz1</strain>
        <tissue evidence="3">Whole</tissue>
    </source>
</reference>
<accession>A0A6G3MHW2</accession>
<dbReference type="EMBL" id="GHBP01004379">
    <property type="protein sequence ID" value="NDJ93638.1"/>
    <property type="molecule type" value="Transcribed_RNA"/>
</dbReference>
<dbReference type="SMART" id="SM00028">
    <property type="entry name" value="TPR"/>
    <property type="match status" value="3"/>
</dbReference>
<dbReference type="AlphaFoldDB" id="A0A6G3MHW2"/>
<dbReference type="GO" id="GO:0005783">
    <property type="term" value="C:endoplasmic reticulum"/>
    <property type="evidence" value="ECO:0007669"/>
    <property type="project" value="TreeGrafter"/>
</dbReference>
<dbReference type="SUPFAM" id="SSF48452">
    <property type="entry name" value="TPR-like"/>
    <property type="match status" value="1"/>
</dbReference>
<dbReference type="PROSITE" id="PS50005">
    <property type="entry name" value="TPR"/>
    <property type="match status" value="1"/>
</dbReference>
<dbReference type="PANTHER" id="PTHR44140:SF2">
    <property type="entry name" value="LD25575P"/>
    <property type="match status" value="1"/>
</dbReference>
<dbReference type="Gene3D" id="1.25.40.10">
    <property type="entry name" value="Tetratricopeptide repeat domain"/>
    <property type="match status" value="1"/>
</dbReference>
<dbReference type="Pfam" id="PF13181">
    <property type="entry name" value="TPR_8"/>
    <property type="match status" value="1"/>
</dbReference>
<organism evidence="3">
    <name type="scientific">Henneguya salminicola</name>
    <name type="common">Myxosporean</name>
    <dbReference type="NCBI Taxonomy" id="69463"/>
    <lineage>
        <taxon>Eukaryota</taxon>
        <taxon>Metazoa</taxon>
        <taxon>Cnidaria</taxon>
        <taxon>Myxozoa</taxon>
        <taxon>Myxosporea</taxon>
        <taxon>Bivalvulida</taxon>
        <taxon>Platysporina</taxon>
        <taxon>Myxobolidae</taxon>
        <taxon>Henneguya</taxon>
    </lineage>
</organism>
<dbReference type="InterPro" id="IPR011990">
    <property type="entry name" value="TPR-like_helical_dom_sf"/>
</dbReference>
<name>A0A6G3MHW2_HENSL</name>
<keyword evidence="2" id="KW-0732">Signal</keyword>
<protein>
    <submittedName>
        <fullName evidence="3">DnaJ homolog subfamily C member 3 (Trinotate prediction)</fullName>
    </submittedName>
</protein>
<feature type="chain" id="PRO_5026075922" evidence="2">
    <location>
        <begin position="17"/>
        <end position="140"/>
    </location>
</feature>
<evidence type="ECO:0000313" key="3">
    <source>
        <dbReference type="EMBL" id="NDJ93638.1"/>
    </source>
</evidence>
<evidence type="ECO:0000256" key="2">
    <source>
        <dbReference type="SAM" id="SignalP"/>
    </source>
</evidence>
<sequence length="140" mass="16174">MLFLSYIFVLLPSLNCQTLIERARIAIGEGKYAQALSFYDIEIEQNNENYLARYLRASLYEVLGKRPQAINDYSKSLEINPKFYKAKLNRALLFIRQGELDKAHTDITEILNIGDSEFSKQCDTHVYAVILTVRCSKSRK</sequence>
<feature type="signal peptide" evidence="2">
    <location>
        <begin position="1"/>
        <end position="16"/>
    </location>
</feature>
<dbReference type="GO" id="GO:0051087">
    <property type="term" value="F:protein-folding chaperone binding"/>
    <property type="evidence" value="ECO:0007669"/>
    <property type="project" value="TreeGrafter"/>
</dbReference>
<keyword evidence="1" id="KW-0802">TPR repeat</keyword>
<dbReference type="PANTHER" id="PTHR44140">
    <property type="entry name" value="LD25575P"/>
    <property type="match status" value="1"/>
</dbReference>
<feature type="repeat" description="TPR" evidence="1">
    <location>
        <begin position="50"/>
        <end position="83"/>
    </location>
</feature>
<dbReference type="GO" id="GO:0034975">
    <property type="term" value="P:protein folding in endoplasmic reticulum"/>
    <property type="evidence" value="ECO:0007669"/>
    <property type="project" value="TreeGrafter"/>
</dbReference>